<evidence type="ECO:0000313" key="2">
    <source>
        <dbReference type="Proteomes" id="UP001055072"/>
    </source>
</evidence>
<protein>
    <submittedName>
        <fullName evidence="1">Uncharacterized protein</fullName>
    </submittedName>
</protein>
<dbReference type="Proteomes" id="UP001055072">
    <property type="component" value="Unassembled WGS sequence"/>
</dbReference>
<sequence>MHSAPRGPRPLSGEFSSQHLRPPVRKTSNSDARGFLSRKLSRQQQPQTPDHRPLQQDAGNARNSFASAEARGKGKEKEIEVDETVVEEPFVQPQFPFKSVVPDQLAELPSWYTKDIETAAVSAAQFRTKYPIHNPRGPRWYRNRHLAPPSREKRPPSVFSPSFPPMATGQERSQDSTKMPGPSRTPSGSPLHTPSSSQVRIHDVRVRTRKLSNTAHDNVDMMDVTDPWGTNWHHQSPYDLGSSDASEPPIIHRPRRLSMTHGPRHRTMAPSPLSQSTSAVHLASEPLTTGRLPRRLSKRRKPFRGLFSSDSPSDTWRIGSSAPVTPVEFGQALGRKISKTGSFIAASIAPSINSQTPTEKRAKRGSVLGRLARRFSVLKRSDTTRSASNGISSSRVSVDMTYDKSAGLPYSVERRSVSPQKRPQESPPRRSKTDVPRRRVPIPSQAQADGSSVKSPEPETQSMASVEEPITQGKLTVANPDDSFNSEDTQQTDPPSSTSFDRSPIDGHRILDDDLRDSPPPMDSLHHIPHAPLSIISEGETYLSSPKAPPALTPQLVSMSPLTIPSVPSLPLRKPVPSELVLTSPPPVQQASASRPPRFEHSLPPTPEGSRAPSPSQAKSAERSLPTAQIHIAQPLTSPSLPSIRGSSLAYAENTPLSRVSMIVNPPTPQPPVTAALPNLPSPRLSVTLPAVVSSSLSGASSPQEQPQWQKASSGEPSPTKKDKDGNQRTRSRRTETFKLVRTSSGHVQTVGGVVDAEGEHWQVVESPKDDIPKKRHERSKTSDSDNLRPREGRKGEKESMSEDSDQYRKHEVRRKSYREPNSSEMAVKITSLPREGSPEAYAHRPTPPEKPDRRRSTRETREAQSAVVRSTQTPVIYGPPATAKQKVYNGAPSGNMQRHVSTSTRPSSELNSVADLNTLKAADAWEIERLWKGRSMVYGTEETALPGTRHHITSDSRPSTIMSADLHRASSIPSIEHVSTVGTNQKQAIYQAPHNTAPRASSVQALYPSIMQQITPTKEDRRHRSRSMNDSVALPKSPPQFSTRSNPLPEPPRLSSYKPSPIPTSLAGNGDTPTSSEYWMKLAGVTVSH</sequence>
<evidence type="ECO:0000313" key="1">
    <source>
        <dbReference type="EMBL" id="KAI0095027.1"/>
    </source>
</evidence>
<organism evidence="1 2">
    <name type="scientific">Irpex rosettiformis</name>
    <dbReference type="NCBI Taxonomy" id="378272"/>
    <lineage>
        <taxon>Eukaryota</taxon>
        <taxon>Fungi</taxon>
        <taxon>Dikarya</taxon>
        <taxon>Basidiomycota</taxon>
        <taxon>Agaricomycotina</taxon>
        <taxon>Agaricomycetes</taxon>
        <taxon>Polyporales</taxon>
        <taxon>Irpicaceae</taxon>
        <taxon>Irpex</taxon>
    </lineage>
</organism>
<reference evidence="1" key="1">
    <citation type="journal article" date="2021" name="Environ. Microbiol.">
        <title>Gene family expansions and transcriptome signatures uncover fungal adaptations to wood decay.</title>
        <authorList>
            <person name="Hage H."/>
            <person name="Miyauchi S."/>
            <person name="Viragh M."/>
            <person name="Drula E."/>
            <person name="Min B."/>
            <person name="Chaduli D."/>
            <person name="Navarro D."/>
            <person name="Favel A."/>
            <person name="Norest M."/>
            <person name="Lesage-Meessen L."/>
            <person name="Balint B."/>
            <person name="Merenyi Z."/>
            <person name="de Eugenio L."/>
            <person name="Morin E."/>
            <person name="Martinez A.T."/>
            <person name="Baldrian P."/>
            <person name="Stursova M."/>
            <person name="Martinez M.J."/>
            <person name="Novotny C."/>
            <person name="Magnuson J.K."/>
            <person name="Spatafora J.W."/>
            <person name="Maurice S."/>
            <person name="Pangilinan J."/>
            <person name="Andreopoulos W."/>
            <person name="LaButti K."/>
            <person name="Hundley H."/>
            <person name="Na H."/>
            <person name="Kuo A."/>
            <person name="Barry K."/>
            <person name="Lipzen A."/>
            <person name="Henrissat B."/>
            <person name="Riley R."/>
            <person name="Ahrendt S."/>
            <person name="Nagy L.G."/>
            <person name="Grigoriev I.V."/>
            <person name="Martin F."/>
            <person name="Rosso M.N."/>
        </authorList>
    </citation>
    <scope>NUCLEOTIDE SEQUENCE</scope>
    <source>
        <strain evidence="1">CBS 384.51</strain>
    </source>
</reference>
<name>A0ACB8ULM1_9APHY</name>
<accession>A0ACB8ULM1</accession>
<dbReference type="EMBL" id="MU274900">
    <property type="protein sequence ID" value="KAI0095027.1"/>
    <property type="molecule type" value="Genomic_DNA"/>
</dbReference>
<comment type="caution">
    <text evidence="1">The sequence shown here is derived from an EMBL/GenBank/DDBJ whole genome shotgun (WGS) entry which is preliminary data.</text>
</comment>
<gene>
    <name evidence="1" type="ORF">BDY19DRAFT_915950</name>
</gene>
<proteinExistence type="predicted"/>
<keyword evidence="2" id="KW-1185">Reference proteome</keyword>